<dbReference type="EnsemblPlants" id="AET4Gv20026100.2">
    <property type="protein sequence ID" value="AET4Gv20026100.2"/>
    <property type="gene ID" value="AET4Gv20026100"/>
</dbReference>
<reference evidence="3" key="2">
    <citation type="journal article" date="2017" name="Nat. Plants">
        <title>The Aegilops tauschii genome reveals multiple impacts of transposons.</title>
        <authorList>
            <person name="Zhao G."/>
            <person name="Zou C."/>
            <person name="Li K."/>
            <person name="Wang K."/>
            <person name="Li T."/>
            <person name="Gao L."/>
            <person name="Zhang X."/>
            <person name="Wang H."/>
            <person name="Yang Z."/>
            <person name="Liu X."/>
            <person name="Jiang W."/>
            <person name="Mao L."/>
            <person name="Kong X."/>
            <person name="Jiao Y."/>
            <person name="Jia J."/>
        </authorList>
    </citation>
    <scope>NUCLEOTIDE SEQUENCE [LARGE SCALE GENOMIC DNA]</scope>
    <source>
        <strain evidence="3">cv. AL8/78</strain>
    </source>
</reference>
<reference evidence="2" key="5">
    <citation type="journal article" date="2021" name="G3 (Bethesda)">
        <title>Aegilops tauschii genome assembly Aet v5.0 features greater sequence contiguity and improved annotation.</title>
        <authorList>
            <person name="Wang L."/>
            <person name="Zhu T."/>
            <person name="Rodriguez J.C."/>
            <person name="Deal K.R."/>
            <person name="Dubcovsky J."/>
            <person name="McGuire P.E."/>
            <person name="Lux T."/>
            <person name="Spannagl M."/>
            <person name="Mayer K.F.X."/>
            <person name="Baldrich P."/>
            <person name="Meyers B.C."/>
            <person name="Huo N."/>
            <person name="Gu Y.Q."/>
            <person name="Zhou H."/>
            <person name="Devos K.M."/>
            <person name="Bennetzen J.L."/>
            <person name="Unver T."/>
            <person name="Budak H."/>
            <person name="Gulick P.J."/>
            <person name="Galiba G."/>
            <person name="Kalapos B."/>
            <person name="Nelson D.R."/>
            <person name="Li P."/>
            <person name="You F.M."/>
            <person name="Luo M.C."/>
            <person name="Dvorak J."/>
        </authorList>
    </citation>
    <scope>NUCLEOTIDE SEQUENCE [LARGE SCALE GENOMIC DNA]</scope>
    <source>
        <strain evidence="2">cv. AL8/78</strain>
    </source>
</reference>
<reference evidence="3" key="1">
    <citation type="journal article" date="2014" name="Science">
        <title>Ancient hybridizations among the ancestral genomes of bread wheat.</title>
        <authorList>
            <consortium name="International Wheat Genome Sequencing Consortium,"/>
            <person name="Marcussen T."/>
            <person name="Sandve S.R."/>
            <person name="Heier L."/>
            <person name="Spannagl M."/>
            <person name="Pfeifer M."/>
            <person name="Jakobsen K.S."/>
            <person name="Wulff B.B."/>
            <person name="Steuernagel B."/>
            <person name="Mayer K.F."/>
            <person name="Olsen O.A."/>
        </authorList>
    </citation>
    <scope>NUCLEOTIDE SEQUENCE [LARGE SCALE GENOMIC DNA]</scope>
    <source>
        <strain evidence="3">cv. AL8/78</strain>
    </source>
</reference>
<evidence type="ECO:0000256" key="1">
    <source>
        <dbReference type="SAM" id="MobiDB-lite"/>
    </source>
</evidence>
<name>A0A453H188_AEGTS</name>
<dbReference type="Gramene" id="AET4Gv20026100.2">
    <property type="protein sequence ID" value="AET4Gv20026100.2"/>
    <property type="gene ID" value="AET4Gv20026100"/>
</dbReference>
<reference evidence="2" key="3">
    <citation type="journal article" date="2017" name="Nature">
        <title>Genome sequence of the progenitor of the wheat D genome Aegilops tauschii.</title>
        <authorList>
            <person name="Luo M.C."/>
            <person name="Gu Y.Q."/>
            <person name="Puiu D."/>
            <person name="Wang H."/>
            <person name="Twardziok S.O."/>
            <person name="Deal K.R."/>
            <person name="Huo N."/>
            <person name="Zhu T."/>
            <person name="Wang L."/>
            <person name="Wang Y."/>
            <person name="McGuire P.E."/>
            <person name="Liu S."/>
            <person name="Long H."/>
            <person name="Ramasamy R.K."/>
            <person name="Rodriguez J.C."/>
            <person name="Van S.L."/>
            <person name="Yuan L."/>
            <person name="Wang Z."/>
            <person name="Xia Z."/>
            <person name="Xiao L."/>
            <person name="Anderson O.D."/>
            <person name="Ouyang S."/>
            <person name="Liang Y."/>
            <person name="Zimin A.V."/>
            <person name="Pertea G."/>
            <person name="Qi P."/>
            <person name="Bennetzen J.L."/>
            <person name="Dai X."/>
            <person name="Dawson M.W."/>
            <person name="Muller H.G."/>
            <person name="Kugler K."/>
            <person name="Rivarola-Duarte L."/>
            <person name="Spannagl M."/>
            <person name="Mayer K.F.X."/>
            <person name="Lu F.H."/>
            <person name="Bevan M.W."/>
            <person name="Leroy P."/>
            <person name="Li P."/>
            <person name="You F.M."/>
            <person name="Sun Q."/>
            <person name="Liu Z."/>
            <person name="Lyons E."/>
            <person name="Wicker T."/>
            <person name="Salzberg S.L."/>
            <person name="Devos K.M."/>
            <person name="Dvorak J."/>
        </authorList>
    </citation>
    <scope>NUCLEOTIDE SEQUENCE [LARGE SCALE GENOMIC DNA]</scope>
    <source>
        <strain evidence="2">cv. AL8/78</strain>
    </source>
</reference>
<feature type="region of interest" description="Disordered" evidence="1">
    <location>
        <begin position="13"/>
        <end position="35"/>
    </location>
</feature>
<sequence length="123" mass="12823">MVSSGVGWSIPIGPVRPSHSDSDSLITHAPGGSGRPSMHALNAHLVLMPSLSNTPINGAHTCLQNSPCFPSPSPSIYLPPPNPASPSLPHNLHCCVLPSSSLTKHLLLRCGCWLPRGGVLDGR</sequence>
<evidence type="ECO:0000313" key="3">
    <source>
        <dbReference type="Proteomes" id="UP000015105"/>
    </source>
</evidence>
<accession>A0A453H188</accession>
<dbReference type="AlphaFoldDB" id="A0A453H188"/>
<keyword evidence="3" id="KW-1185">Reference proteome</keyword>
<reference evidence="2" key="4">
    <citation type="submission" date="2019-03" db="UniProtKB">
        <authorList>
            <consortium name="EnsemblPlants"/>
        </authorList>
    </citation>
    <scope>IDENTIFICATION</scope>
</reference>
<evidence type="ECO:0000313" key="2">
    <source>
        <dbReference type="EnsemblPlants" id="AET4Gv20026100.2"/>
    </source>
</evidence>
<protein>
    <submittedName>
        <fullName evidence="2">Uncharacterized protein</fullName>
    </submittedName>
</protein>
<proteinExistence type="predicted"/>
<organism evidence="2 3">
    <name type="scientific">Aegilops tauschii subsp. strangulata</name>
    <name type="common">Goatgrass</name>
    <dbReference type="NCBI Taxonomy" id="200361"/>
    <lineage>
        <taxon>Eukaryota</taxon>
        <taxon>Viridiplantae</taxon>
        <taxon>Streptophyta</taxon>
        <taxon>Embryophyta</taxon>
        <taxon>Tracheophyta</taxon>
        <taxon>Spermatophyta</taxon>
        <taxon>Magnoliopsida</taxon>
        <taxon>Liliopsida</taxon>
        <taxon>Poales</taxon>
        <taxon>Poaceae</taxon>
        <taxon>BOP clade</taxon>
        <taxon>Pooideae</taxon>
        <taxon>Triticodae</taxon>
        <taxon>Triticeae</taxon>
        <taxon>Triticinae</taxon>
        <taxon>Aegilops</taxon>
    </lineage>
</organism>
<dbReference type="Proteomes" id="UP000015105">
    <property type="component" value="Chromosome 4D"/>
</dbReference>